<sequence length="67" mass="7681">MALNGEDVVSFERDDLHRETLRHYANGLSQQQLYDGVECLTQQLMLNGHDKGYQGQTQNEFLGILKN</sequence>
<proteinExistence type="predicted"/>
<accession>A0A446ZL20</accession>
<evidence type="ECO:0000313" key="2">
    <source>
        <dbReference type="Proteomes" id="UP000294355"/>
    </source>
</evidence>
<gene>
    <name evidence="1" type="ORF">AC2117_02322</name>
</gene>
<dbReference type="Proteomes" id="UP000294355">
    <property type="component" value="Chromosome"/>
</dbReference>
<dbReference type="AlphaFoldDB" id="A0A446ZL20"/>
<organism evidence="1 2">
    <name type="scientific">Acinetobacter calcoaceticus</name>
    <dbReference type="NCBI Taxonomy" id="471"/>
    <lineage>
        <taxon>Bacteria</taxon>
        <taxon>Pseudomonadati</taxon>
        <taxon>Pseudomonadota</taxon>
        <taxon>Gammaproteobacteria</taxon>
        <taxon>Moraxellales</taxon>
        <taxon>Moraxellaceae</taxon>
        <taxon>Acinetobacter</taxon>
        <taxon>Acinetobacter calcoaceticus/baumannii complex</taxon>
    </lineage>
</organism>
<evidence type="ECO:0000313" key="1">
    <source>
        <dbReference type="EMBL" id="VAX45135.1"/>
    </source>
</evidence>
<reference evidence="1 2" key="1">
    <citation type="submission" date="2018-08" db="EMBL/GenBank/DDBJ databases">
        <authorList>
            <person name="Gonzaga-Molto A."/>
        </authorList>
    </citation>
    <scope>NUCLEOTIDE SEQUENCE [LARGE SCALE GENOMIC DNA]</scope>
    <source>
        <strain evidence="1">Acinetobacter calcoaceticus str. 2117</strain>
    </source>
</reference>
<name>A0A446ZL20_ACICA</name>
<dbReference type="EMBL" id="LS999521">
    <property type="protein sequence ID" value="VAX45135.1"/>
    <property type="molecule type" value="Genomic_DNA"/>
</dbReference>
<protein>
    <submittedName>
        <fullName evidence="1">Uncharacterized protein</fullName>
    </submittedName>
</protein>